<gene>
    <name evidence="1" type="ORF">D8Y22_19375</name>
</gene>
<protein>
    <submittedName>
        <fullName evidence="1">Alkylmercury lyase</fullName>
    </submittedName>
</protein>
<comment type="caution">
    <text evidence="1">The sequence shown here is derived from an EMBL/GenBank/DDBJ whole genome shotgun (WGS) entry which is preliminary data.</text>
</comment>
<reference evidence="1 2" key="1">
    <citation type="submission" date="2018-10" db="EMBL/GenBank/DDBJ databases">
        <title>Natronolimnobius sp. XQ-INN 246 isolated from Inner Mongolia Autonomous Region of China.</title>
        <authorList>
            <person name="Xue Q."/>
        </authorList>
    </citation>
    <scope>NUCLEOTIDE SEQUENCE [LARGE SCALE GENOMIC DNA]</scope>
    <source>
        <strain evidence="1 2">XQ-INN 246</strain>
    </source>
</reference>
<name>A0A4S3TH60_9EURY</name>
<keyword evidence="2" id="KW-1185">Reference proteome</keyword>
<dbReference type="RefSeq" id="WP_141466294.1">
    <property type="nucleotide sequence ID" value="NZ_RBZW01000069.1"/>
</dbReference>
<dbReference type="Gene3D" id="3.30.450.410">
    <property type="match status" value="1"/>
</dbReference>
<sequence>MTADLCPCCGTVTEQDAATGSSTEQWHIDGAVLTTELPEELGSTLGRFLGTEPVDTLGGWVAAVRYHIDGPSLTIEELCVTDDETEHWGIVDGEKYHFACFYDAVILAALVDSPVAIRTKSPDGAVIEARAGGTDALTVTPDDAVFSFGIDKNVSPPSEDGPNLEDGYAAICPYVKAFPNRDAYEQWATSVHAATVAMPHKGTADLAAALVD</sequence>
<dbReference type="OrthoDB" id="232973at2157"/>
<dbReference type="SUPFAM" id="SSF160387">
    <property type="entry name" value="NosL/MerB-like"/>
    <property type="match status" value="1"/>
</dbReference>
<dbReference type="EMBL" id="RBZW01000069">
    <property type="protein sequence ID" value="THE63236.1"/>
    <property type="molecule type" value="Genomic_DNA"/>
</dbReference>
<dbReference type="Proteomes" id="UP000318864">
    <property type="component" value="Unassembled WGS sequence"/>
</dbReference>
<dbReference type="InterPro" id="IPR004927">
    <property type="entry name" value="MerB"/>
</dbReference>
<dbReference type="GO" id="GO:0018836">
    <property type="term" value="F:alkylmercury lyase activity"/>
    <property type="evidence" value="ECO:0007669"/>
    <property type="project" value="InterPro"/>
</dbReference>
<evidence type="ECO:0000313" key="2">
    <source>
        <dbReference type="Proteomes" id="UP000318864"/>
    </source>
</evidence>
<dbReference type="Pfam" id="PF03243">
    <property type="entry name" value="MerB"/>
    <property type="match status" value="1"/>
</dbReference>
<dbReference type="AlphaFoldDB" id="A0A4S3TH60"/>
<dbReference type="InterPro" id="IPR053717">
    <property type="entry name" value="MerB_lyase_sf"/>
</dbReference>
<proteinExistence type="predicted"/>
<accession>A0A4S3TH60</accession>
<evidence type="ECO:0000313" key="1">
    <source>
        <dbReference type="EMBL" id="THE63236.1"/>
    </source>
</evidence>
<keyword evidence="1" id="KW-0456">Lyase</keyword>
<organism evidence="1 2">
    <name type="scientific">Salinadaptatus halalkaliphilus</name>
    <dbReference type="NCBI Taxonomy" id="2419781"/>
    <lineage>
        <taxon>Archaea</taxon>
        <taxon>Methanobacteriati</taxon>
        <taxon>Methanobacteriota</taxon>
        <taxon>Stenosarchaea group</taxon>
        <taxon>Halobacteria</taxon>
        <taxon>Halobacteriales</taxon>
        <taxon>Natrialbaceae</taxon>
        <taxon>Salinadaptatus</taxon>
    </lineage>
</organism>